<accession>A0A542THZ9</accession>
<organism evidence="1 2">
    <name type="scientific">Streptomyces puniciscabiei</name>
    <dbReference type="NCBI Taxonomy" id="164348"/>
    <lineage>
        <taxon>Bacteria</taxon>
        <taxon>Bacillati</taxon>
        <taxon>Actinomycetota</taxon>
        <taxon>Actinomycetes</taxon>
        <taxon>Kitasatosporales</taxon>
        <taxon>Streptomycetaceae</taxon>
        <taxon>Streptomyces</taxon>
    </lineage>
</organism>
<evidence type="ECO:0000313" key="2">
    <source>
        <dbReference type="Proteomes" id="UP000318103"/>
    </source>
</evidence>
<comment type="caution">
    <text evidence="1">The sequence shown here is derived from an EMBL/GenBank/DDBJ whole genome shotgun (WGS) entry which is preliminary data.</text>
</comment>
<dbReference type="Proteomes" id="UP000318103">
    <property type="component" value="Unassembled WGS sequence"/>
</dbReference>
<protein>
    <submittedName>
        <fullName evidence="1">Uncharacterized protein</fullName>
    </submittedName>
</protein>
<dbReference type="AlphaFoldDB" id="A0A542THZ9"/>
<dbReference type="OrthoDB" id="4332356at2"/>
<sequence>MAVATDMLVPALREVRESQAALADRFKADLAVTPSGEYREILERRVGDARGHVYVIDERLAALKPRRLMQNVLGNAWDITRQAVRLPLDAAMFAPGALLRSQQGKATEQRLLKNVEEEYAATAFAVAICRAAERIAQEAEDPATEELLSSIRREGEETLEELAGCLEQQAEAAVMAAEAAVASEGVGVGGATQTVRDWSTWLRETAVRMPGVDRLQGVPDGALIAEDALPIPDYRRLSARMILDRLPQLSQTELATVGAYERSHAARPAVLGRIADLLGPEPWPGYDGMNAGDIRKRLADAGEGLTRRVLEYERRHQARSTILAAAERVHA</sequence>
<reference evidence="1 2" key="1">
    <citation type="submission" date="2019-06" db="EMBL/GenBank/DDBJ databases">
        <title>Sequencing the genomes of 1000 actinobacteria strains.</title>
        <authorList>
            <person name="Klenk H.-P."/>
        </authorList>
    </citation>
    <scope>NUCLEOTIDE SEQUENCE [LARGE SCALE GENOMIC DNA]</scope>
    <source>
        <strain evidence="1 2">DSM 41929</strain>
    </source>
</reference>
<evidence type="ECO:0000313" key="1">
    <source>
        <dbReference type="EMBL" id="TQK86347.1"/>
    </source>
</evidence>
<keyword evidence="2" id="KW-1185">Reference proteome</keyword>
<dbReference type="InterPro" id="IPR012347">
    <property type="entry name" value="Ferritin-like"/>
</dbReference>
<name>A0A542THZ9_9ACTN</name>
<dbReference type="EMBL" id="VFNX01000002">
    <property type="protein sequence ID" value="TQK86347.1"/>
    <property type="molecule type" value="Genomic_DNA"/>
</dbReference>
<proteinExistence type="predicted"/>
<dbReference type="Gene3D" id="1.20.1260.10">
    <property type="match status" value="1"/>
</dbReference>
<gene>
    <name evidence="1" type="ORF">FB563_6475</name>
</gene>
<dbReference type="RefSeq" id="WP_142219128.1">
    <property type="nucleotide sequence ID" value="NZ_JBPJFI010000001.1"/>
</dbReference>